<dbReference type="Pfam" id="PF01509">
    <property type="entry name" value="TruB_N"/>
    <property type="match status" value="1"/>
</dbReference>
<comment type="function">
    <text evidence="5">Responsible for synthesis of pseudouridine from uracil-55 in the psi GC loop of transfer RNAs.</text>
</comment>
<dbReference type="HAMAP" id="MF_01080">
    <property type="entry name" value="TruB_bact"/>
    <property type="match status" value="1"/>
</dbReference>
<dbReference type="EC" id="5.4.99.25" evidence="5"/>
<sequence length="301" mass="32255">MQPKVKKTWKQVDGVLLLDKASGMTSNDALQKARRLFSAAKGGHTGTLDPMATGLLPLCFGEATKFSADLLDADKTYEADVKLGITTDTGDAEGQVLTNAAVTTSIADVERLLPRFTGPIKQVPPMHSALKRDGRPLYELARQGIEVEREARDVTIHALDMLGLEGDVLRLRVSCSKGTYIRVLAADIGQALGCGAHLTALRRTRVGDLVLERSVTLSQLELQDEVQRGTHLLPVDALLQSLPAVHLAAAEANRFSHGNPVTLPTGLLGKIRVYAEGRLLGVGEPGPGSLLWPKRLVPLAS</sequence>
<protein>
    <recommendedName>
        <fullName evidence="5">tRNA pseudouridine synthase B</fullName>
        <ecNumber evidence="5">5.4.99.25</ecNumber>
    </recommendedName>
    <alternativeName>
        <fullName evidence="5">tRNA pseudouridine(55) synthase</fullName>
        <shortName evidence="5">Psi55 synthase</shortName>
    </alternativeName>
    <alternativeName>
        <fullName evidence="5">tRNA pseudouridylate synthase</fullName>
    </alternativeName>
    <alternativeName>
        <fullName evidence="5">tRNA-uridine isomerase</fullName>
    </alternativeName>
</protein>
<dbReference type="InterPro" id="IPR015240">
    <property type="entry name" value="tRNA_sdUridine_synth_fam1_C"/>
</dbReference>
<dbReference type="GO" id="GO:0160148">
    <property type="term" value="F:tRNA pseudouridine(55) synthase activity"/>
    <property type="evidence" value="ECO:0007669"/>
    <property type="project" value="UniProtKB-EC"/>
</dbReference>
<dbReference type="AlphaFoldDB" id="A0A930BUS0"/>
<dbReference type="FunFam" id="3.30.2350.10:FF:000011">
    <property type="entry name" value="tRNA pseudouridine synthase B"/>
    <property type="match status" value="1"/>
</dbReference>
<reference evidence="9" key="1">
    <citation type="submission" date="2020-04" db="EMBL/GenBank/DDBJ databases">
        <title>Deep metagenomics examines the oral microbiome during advanced dental caries in children, revealing novel taxa and co-occurrences with host molecules.</title>
        <authorList>
            <person name="Baker J.L."/>
            <person name="Morton J.T."/>
            <person name="Dinis M."/>
            <person name="Alvarez R."/>
            <person name="Tran N.C."/>
            <person name="Knight R."/>
            <person name="Edlund A."/>
        </authorList>
    </citation>
    <scope>NUCLEOTIDE SEQUENCE</scope>
    <source>
        <strain evidence="9">JCVI_32_bin.24</strain>
    </source>
</reference>
<dbReference type="InterPro" id="IPR036974">
    <property type="entry name" value="PUA_sf"/>
</dbReference>
<keyword evidence="3 5" id="KW-0819">tRNA processing</keyword>
<evidence type="ECO:0000256" key="1">
    <source>
        <dbReference type="ARBA" id="ARBA00000385"/>
    </source>
</evidence>
<dbReference type="CDD" id="cd21152">
    <property type="entry name" value="PUA_TruB_bacterial"/>
    <property type="match status" value="1"/>
</dbReference>
<name>A0A930BUS0_9RHOO</name>
<accession>A0A930BUS0</accession>
<dbReference type="SUPFAM" id="SSF55120">
    <property type="entry name" value="Pseudouridine synthase"/>
    <property type="match status" value="1"/>
</dbReference>
<dbReference type="InterPro" id="IPR014780">
    <property type="entry name" value="tRNA_psdUridine_synth_TruB"/>
</dbReference>
<feature type="domain" description="tRNA pseudouridine synthase II TruB subfamily 1 C-terminal" evidence="7">
    <location>
        <begin position="243"/>
        <end position="297"/>
    </location>
</feature>
<dbReference type="GO" id="GO:0003723">
    <property type="term" value="F:RNA binding"/>
    <property type="evidence" value="ECO:0007669"/>
    <property type="project" value="InterPro"/>
</dbReference>
<comment type="caution">
    <text evidence="9">The sequence shown here is derived from an EMBL/GenBank/DDBJ whole genome shotgun (WGS) entry which is preliminary data.</text>
</comment>
<dbReference type="Pfam" id="PF09157">
    <property type="entry name" value="TruB-C_2"/>
    <property type="match status" value="1"/>
</dbReference>
<dbReference type="InterPro" id="IPR020103">
    <property type="entry name" value="PsdUridine_synth_cat_dom_sf"/>
</dbReference>
<evidence type="ECO:0000313" key="9">
    <source>
        <dbReference type="EMBL" id="MBF1165162.1"/>
    </source>
</evidence>
<evidence type="ECO:0000259" key="8">
    <source>
        <dbReference type="Pfam" id="PF16198"/>
    </source>
</evidence>
<dbReference type="Gene3D" id="3.30.2350.10">
    <property type="entry name" value="Pseudouridine synthase"/>
    <property type="match status" value="1"/>
</dbReference>
<comment type="catalytic activity">
    <reaction evidence="1 5">
        <text>uridine(55) in tRNA = pseudouridine(55) in tRNA</text>
        <dbReference type="Rhea" id="RHEA:42532"/>
        <dbReference type="Rhea" id="RHEA-COMP:10101"/>
        <dbReference type="Rhea" id="RHEA-COMP:10102"/>
        <dbReference type="ChEBI" id="CHEBI:65314"/>
        <dbReference type="ChEBI" id="CHEBI:65315"/>
        <dbReference type="EC" id="5.4.99.25"/>
    </reaction>
</comment>
<evidence type="ECO:0000256" key="5">
    <source>
        <dbReference type="HAMAP-Rule" id="MF_01080"/>
    </source>
</evidence>
<dbReference type="CDD" id="cd02573">
    <property type="entry name" value="PseudoU_synth_EcTruB"/>
    <property type="match status" value="1"/>
</dbReference>
<dbReference type="EMBL" id="JABZMI010000160">
    <property type="protein sequence ID" value="MBF1165162.1"/>
    <property type="molecule type" value="Genomic_DNA"/>
</dbReference>
<dbReference type="Pfam" id="PF16198">
    <property type="entry name" value="TruB_C_2"/>
    <property type="match status" value="1"/>
</dbReference>
<dbReference type="NCBIfam" id="TIGR00431">
    <property type="entry name" value="TruB"/>
    <property type="match status" value="1"/>
</dbReference>
<evidence type="ECO:0000313" key="10">
    <source>
        <dbReference type="Proteomes" id="UP000718593"/>
    </source>
</evidence>
<keyword evidence="4 5" id="KW-0413">Isomerase</keyword>
<organism evidence="9 10">
    <name type="scientific">Dechloromonas agitata</name>
    <dbReference type="NCBI Taxonomy" id="73030"/>
    <lineage>
        <taxon>Bacteria</taxon>
        <taxon>Pseudomonadati</taxon>
        <taxon>Pseudomonadota</taxon>
        <taxon>Betaproteobacteria</taxon>
        <taxon>Rhodocyclales</taxon>
        <taxon>Azonexaceae</taxon>
        <taxon>Dechloromonas</taxon>
    </lineage>
</organism>
<evidence type="ECO:0000256" key="4">
    <source>
        <dbReference type="ARBA" id="ARBA00023235"/>
    </source>
</evidence>
<dbReference type="PANTHER" id="PTHR13767">
    <property type="entry name" value="TRNA-PSEUDOURIDINE SYNTHASE"/>
    <property type="match status" value="1"/>
</dbReference>
<dbReference type="PANTHER" id="PTHR13767:SF2">
    <property type="entry name" value="PSEUDOURIDYLATE SYNTHASE TRUB1"/>
    <property type="match status" value="1"/>
</dbReference>
<gene>
    <name evidence="5 9" type="primary">truB</name>
    <name evidence="9" type="ORF">HXL68_08980</name>
</gene>
<feature type="domain" description="tRNA pseudouridylate synthase B C-terminal" evidence="8">
    <location>
        <begin position="182"/>
        <end position="240"/>
    </location>
</feature>
<dbReference type="Proteomes" id="UP000718593">
    <property type="component" value="Unassembled WGS sequence"/>
</dbReference>
<dbReference type="InterPro" id="IPR015947">
    <property type="entry name" value="PUA-like_sf"/>
</dbReference>
<evidence type="ECO:0000256" key="3">
    <source>
        <dbReference type="ARBA" id="ARBA00022694"/>
    </source>
</evidence>
<dbReference type="GO" id="GO:0031119">
    <property type="term" value="P:tRNA pseudouridine synthesis"/>
    <property type="evidence" value="ECO:0007669"/>
    <property type="project" value="UniProtKB-UniRule"/>
</dbReference>
<feature type="active site" description="Nucleophile" evidence="5">
    <location>
        <position position="49"/>
    </location>
</feature>
<feature type="domain" description="Pseudouridine synthase II N-terminal" evidence="6">
    <location>
        <begin position="34"/>
        <end position="181"/>
    </location>
</feature>
<dbReference type="InterPro" id="IPR002501">
    <property type="entry name" value="PsdUridine_synth_N"/>
</dbReference>
<dbReference type="InterPro" id="IPR032819">
    <property type="entry name" value="TruB_C"/>
</dbReference>
<evidence type="ECO:0000256" key="2">
    <source>
        <dbReference type="ARBA" id="ARBA00005642"/>
    </source>
</evidence>
<proteinExistence type="inferred from homology"/>
<comment type="similarity">
    <text evidence="2 5">Belongs to the pseudouridine synthase TruB family. Type 1 subfamily.</text>
</comment>
<evidence type="ECO:0000259" key="6">
    <source>
        <dbReference type="Pfam" id="PF01509"/>
    </source>
</evidence>
<dbReference type="GO" id="GO:1990481">
    <property type="term" value="P:mRNA pseudouridine synthesis"/>
    <property type="evidence" value="ECO:0007669"/>
    <property type="project" value="TreeGrafter"/>
</dbReference>
<evidence type="ECO:0000259" key="7">
    <source>
        <dbReference type="Pfam" id="PF09157"/>
    </source>
</evidence>
<dbReference type="SUPFAM" id="SSF88697">
    <property type="entry name" value="PUA domain-like"/>
    <property type="match status" value="1"/>
</dbReference>
<dbReference type="Gene3D" id="2.30.130.10">
    <property type="entry name" value="PUA domain"/>
    <property type="match status" value="1"/>
</dbReference>